<protein>
    <submittedName>
        <fullName evidence="2">Regulator SirB</fullName>
    </submittedName>
</protein>
<proteinExistence type="predicted"/>
<dbReference type="GO" id="GO:0005886">
    <property type="term" value="C:plasma membrane"/>
    <property type="evidence" value="ECO:0007669"/>
    <property type="project" value="TreeGrafter"/>
</dbReference>
<organism evidence="2 3">
    <name type="scientific">Crenobacter cavernae</name>
    <dbReference type="NCBI Taxonomy" id="2290923"/>
    <lineage>
        <taxon>Bacteria</taxon>
        <taxon>Pseudomonadati</taxon>
        <taxon>Pseudomonadota</taxon>
        <taxon>Betaproteobacteria</taxon>
        <taxon>Neisseriales</taxon>
        <taxon>Neisseriaceae</taxon>
        <taxon>Crenobacter</taxon>
    </lineage>
</organism>
<dbReference type="Proteomes" id="UP000254537">
    <property type="component" value="Chromosome"/>
</dbReference>
<dbReference type="AlphaFoldDB" id="A0A345Y5V8"/>
<feature type="transmembrane region" description="Helical" evidence="1">
    <location>
        <begin position="98"/>
        <end position="119"/>
    </location>
</feature>
<feature type="transmembrane region" description="Helical" evidence="1">
    <location>
        <begin position="47"/>
        <end position="66"/>
    </location>
</feature>
<reference evidence="2 3" key="1">
    <citation type="submission" date="2018-07" db="EMBL/GenBank/DDBJ databases">
        <title>Crenobacter cavernae sp. nov., isolated from a karst cave.</title>
        <authorList>
            <person name="Zhu H."/>
        </authorList>
    </citation>
    <scope>NUCLEOTIDE SEQUENCE [LARGE SCALE GENOMIC DNA]</scope>
    <source>
        <strain evidence="2 3">K1W11S-77</strain>
    </source>
</reference>
<name>A0A345Y5V8_9NEIS</name>
<evidence type="ECO:0000256" key="1">
    <source>
        <dbReference type="SAM" id="Phobius"/>
    </source>
</evidence>
<dbReference type="KEGG" id="ccah:DWG20_07635"/>
<keyword evidence="1" id="KW-0472">Membrane</keyword>
<dbReference type="PANTHER" id="PTHR39594">
    <property type="entry name" value="PROTEIN YCHQ"/>
    <property type="match status" value="1"/>
</dbReference>
<dbReference type="InterPro" id="IPR007360">
    <property type="entry name" value="SirB"/>
</dbReference>
<keyword evidence="1" id="KW-1133">Transmembrane helix</keyword>
<dbReference type="EMBL" id="CP031337">
    <property type="protein sequence ID" value="AXK39310.1"/>
    <property type="molecule type" value="Genomic_DNA"/>
</dbReference>
<dbReference type="Pfam" id="PF04247">
    <property type="entry name" value="SirB"/>
    <property type="match status" value="1"/>
</dbReference>
<dbReference type="PANTHER" id="PTHR39594:SF1">
    <property type="entry name" value="PROTEIN YCHQ"/>
    <property type="match status" value="1"/>
</dbReference>
<dbReference type="PIRSF" id="PIRSF005610">
    <property type="entry name" value="SirB"/>
    <property type="match status" value="1"/>
</dbReference>
<keyword evidence="1" id="KW-0812">Transmembrane</keyword>
<evidence type="ECO:0000313" key="3">
    <source>
        <dbReference type="Proteomes" id="UP000254537"/>
    </source>
</evidence>
<accession>A0A345Y5V8</accession>
<feature type="transmembrane region" description="Helical" evidence="1">
    <location>
        <begin position="72"/>
        <end position="91"/>
    </location>
</feature>
<evidence type="ECO:0000313" key="2">
    <source>
        <dbReference type="EMBL" id="AXK39310.1"/>
    </source>
</evidence>
<dbReference type="RefSeq" id="WP_115433245.1">
    <property type="nucleotide sequence ID" value="NZ_CP031337.1"/>
</dbReference>
<dbReference type="OrthoDB" id="5588650at2"/>
<sequence>MNTYAIVKHAHLGFAALSIALFVLRGAFLVTVPVALGQRWLRVLPRVVDTLLLASGVALAVIASINPVTTPWLAAKLVALVAYIGFGVVVFKPGRPPAVRATSFALALIAVAYIVRVAITKNVLPF</sequence>
<feature type="transmembrane region" description="Helical" evidence="1">
    <location>
        <begin position="12"/>
        <end position="35"/>
    </location>
</feature>
<gene>
    <name evidence="2" type="ORF">DWG20_07635</name>
</gene>